<gene>
    <name evidence="2" type="ORF">THAOC_35912</name>
</gene>
<evidence type="ECO:0000313" key="2">
    <source>
        <dbReference type="EMBL" id="EJK45468.1"/>
    </source>
</evidence>
<feature type="compositionally biased region" description="Low complexity" evidence="1">
    <location>
        <begin position="63"/>
        <end position="80"/>
    </location>
</feature>
<name>K0R072_THAOC</name>
<feature type="region of interest" description="Disordered" evidence="1">
    <location>
        <begin position="63"/>
        <end position="115"/>
    </location>
</feature>
<evidence type="ECO:0000313" key="3">
    <source>
        <dbReference type="Proteomes" id="UP000266841"/>
    </source>
</evidence>
<sequence length="115" mass="11973">MCKADLESLLMALPCDDTLGSSWADGRLLGLLMPTVEADSQKLWPHDSWTGLSYTSKQMPQISSLSASPSAASHPSSSSSTYTSGWGSLPSSAAPAPPSPATPSVQGRVHRAKAM</sequence>
<organism evidence="2 3">
    <name type="scientific">Thalassiosira oceanica</name>
    <name type="common">Marine diatom</name>
    <dbReference type="NCBI Taxonomy" id="159749"/>
    <lineage>
        <taxon>Eukaryota</taxon>
        <taxon>Sar</taxon>
        <taxon>Stramenopiles</taxon>
        <taxon>Ochrophyta</taxon>
        <taxon>Bacillariophyta</taxon>
        <taxon>Coscinodiscophyceae</taxon>
        <taxon>Thalassiosirophycidae</taxon>
        <taxon>Thalassiosirales</taxon>
        <taxon>Thalassiosiraceae</taxon>
        <taxon>Thalassiosira</taxon>
    </lineage>
</organism>
<reference evidence="2 3" key="1">
    <citation type="journal article" date="2012" name="Genome Biol.">
        <title>Genome and low-iron response of an oceanic diatom adapted to chronic iron limitation.</title>
        <authorList>
            <person name="Lommer M."/>
            <person name="Specht M."/>
            <person name="Roy A.S."/>
            <person name="Kraemer L."/>
            <person name="Andreson R."/>
            <person name="Gutowska M.A."/>
            <person name="Wolf J."/>
            <person name="Bergner S.V."/>
            <person name="Schilhabel M.B."/>
            <person name="Klostermeier U.C."/>
            <person name="Beiko R.G."/>
            <person name="Rosenstiel P."/>
            <person name="Hippler M."/>
            <person name="Laroche J."/>
        </authorList>
    </citation>
    <scope>NUCLEOTIDE SEQUENCE [LARGE SCALE GENOMIC DNA]</scope>
    <source>
        <strain evidence="2 3">CCMP1005</strain>
    </source>
</reference>
<proteinExistence type="predicted"/>
<comment type="caution">
    <text evidence="2">The sequence shown here is derived from an EMBL/GenBank/DDBJ whole genome shotgun (WGS) entry which is preliminary data.</text>
</comment>
<accession>K0R072</accession>
<protein>
    <submittedName>
        <fullName evidence="2">Uncharacterized protein</fullName>
    </submittedName>
</protein>
<dbReference type="Proteomes" id="UP000266841">
    <property type="component" value="Unassembled WGS sequence"/>
</dbReference>
<evidence type="ECO:0000256" key="1">
    <source>
        <dbReference type="SAM" id="MobiDB-lite"/>
    </source>
</evidence>
<keyword evidence="3" id="KW-1185">Reference proteome</keyword>
<dbReference type="AlphaFoldDB" id="K0R072"/>
<dbReference type="EMBL" id="AGNL01048494">
    <property type="protein sequence ID" value="EJK45468.1"/>
    <property type="molecule type" value="Genomic_DNA"/>
</dbReference>